<reference evidence="15 16" key="1">
    <citation type="journal article" date="2019" name="Environ. Microbiol.">
        <title>Species interactions and distinct microbial communities in high Arctic permafrost affected cryosols are associated with the CH4 and CO2 gas fluxes.</title>
        <authorList>
            <person name="Altshuler I."/>
            <person name="Hamel J."/>
            <person name="Turney S."/>
            <person name="Magnuson E."/>
            <person name="Levesque R."/>
            <person name="Greer C."/>
            <person name="Whyte L.G."/>
        </authorList>
    </citation>
    <scope>NUCLEOTIDE SEQUENCE [LARGE SCALE GENOMIC DNA]</scope>
    <source>
        <strain evidence="15 16">S13Y</strain>
    </source>
</reference>
<dbReference type="Pfam" id="PF01113">
    <property type="entry name" value="DapB_N"/>
    <property type="match status" value="1"/>
</dbReference>
<comment type="catalytic activity">
    <reaction evidence="11">
        <text>(S)-2,3,4,5-tetrahydrodipicolinate + NAD(+) + H2O = (2S,4S)-4-hydroxy-2,3,4,5-tetrahydrodipicolinate + NADH + H(+)</text>
        <dbReference type="Rhea" id="RHEA:35323"/>
        <dbReference type="ChEBI" id="CHEBI:15377"/>
        <dbReference type="ChEBI" id="CHEBI:15378"/>
        <dbReference type="ChEBI" id="CHEBI:16845"/>
        <dbReference type="ChEBI" id="CHEBI:57540"/>
        <dbReference type="ChEBI" id="CHEBI:57945"/>
        <dbReference type="ChEBI" id="CHEBI:67139"/>
        <dbReference type="EC" id="1.17.1.8"/>
    </reaction>
</comment>
<name>A0A502CG85_9GAMM</name>
<dbReference type="Pfam" id="PF05173">
    <property type="entry name" value="DapB_C"/>
    <property type="match status" value="1"/>
</dbReference>
<comment type="similarity">
    <text evidence="1">Belongs to the DapB family.</text>
</comment>
<dbReference type="SUPFAM" id="SSF55347">
    <property type="entry name" value="Glyceraldehyde-3-phosphate dehydrogenase-like, C-terminal domain"/>
    <property type="match status" value="1"/>
</dbReference>
<dbReference type="RefSeq" id="WP_140649123.1">
    <property type="nucleotide sequence ID" value="NZ_RCZO01000001.1"/>
</dbReference>
<evidence type="ECO:0000256" key="6">
    <source>
        <dbReference type="ARBA" id="ARBA00023027"/>
    </source>
</evidence>
<evidence type="ECO:0000256" key="3">
    <source>
        <dbReference type="ARBA" id="ARBA00022857"/>
    </source>
</evidence>
<evidence type="ECO:0000256" key="9">
    <source>
        <dbReference type="ARBA" id="ARBA00038983"/>
    </source>
</evidence>
<proteinExistence type="inferred from homology"/>
<keyword evidence="4" id="KW-0220">Diaminopimelate biosynthesis</keyword>
<dbReference type="GO" id="GO:0005829">
    <property type="term" value="C:cytosol"/>
    <property type="evidence" value="ECO:0007669"/>
    <property type="project" value="TreeGrafter"/>
</dbReference>
<keyword evidence="5 15" id="KW-0560">Oxidoreductase</keyword>
<sequence>MTLKICLAGATGWAGSELARGIAAAGDLDLVAAVARRHAGQKLGDVLGESRLDGPIFASAAEALAQPCDVFMEYTRPDSAKANILAALEHGAHVVVGTSGLTDADYVQIDAVAHERQLGVLACGNFALTAVLLIKFAEMAAKLIPQWEIIDYASAGKPDAPSGTVRELAGRLGKVRQPRLEVPLEQTVGLRETRGGTLAGSQVHAVRLPGFVIGVETIFGMPDQTLTLRHNAGSSAKPYVDGALLAMRKVSGLVGLHRGLDAVLEL</sequence>
<dbReference type="InterPro" id="IPR036291">
    <property type="entry name" value="NAD(P)-bd_dom_sf"/>
</dbReference>
<evidence type="ECO:0000256" key="4">
    <source>
        <dbReference type="ARBA" id="ARBA00022915"/>
    </source>
</evidence>
<evidence type="ECO:0000256" key="12">
    <source>
        <dbReference type="NCBIfam" id="TIGR00036"/>
    </source>
</evidence>
<evidence type="ECO:0000313" key="15">
    <source>
        <dbReference type="EMBL" id="TPG11640.1"/>
    </source>
</evidence>
<keyword evidence="2" id="KW-0028">Amino-acid biosynthesis</keyword>
<evidence type="ECO:0000259" key="14">
    <source>
        <dbReference type="Pfam" id="PF05173"/>
    </source>
</evidence>
<dbReference type="AlphaFoldDB" id="A0A502CG85"/>
<dbReference type="InterPro" id="IPR022663">
    <property type="entry name" value="DapB_C"/>
</dbReference>
<dbReference type="Proteomes" id="UP000319486">
    <property type="component" value="Unassembled WGS sequence"/>
</dbReference>
<evidence type="ECO:0000256" key="7">
    <source>
        <dbReference type="ARBA" id="ARBA00023154"/>
    </source>
</evidence>
<dbReference type="InterPro" id="IPR000846">
    <property type="entry name" value="DapB_N"/>
</dbReference>
<dbReference type="SUPFAM" id="SSF51735">
    <property type="entry name" value="NAD(P)-binding Rossmann-fold domains"/>
    <property type="match status" value="1"/>
</dbReference>
<evidence type="ECO:0000256" key="2">
    <source>
        <dbReference type="ARBA" id="ARBA00022605"/>
    </source>
</evidence>
<evidence type="ECO:0000256" key="11">
    <source>
        <dbReference type="ARBA" id="ARBA00049396"/>
    </source>
</evidence>
<comment type="caution">
    <text evidence="15">The sequence shown here is derived from an EMBL/GenBank/DDBJ whole genome shotgun (WGS) entry which is preliminary data.</text>
</comment>
<keyword evidence="7" id="KW-0457">Lysine biosynthesis</keyword>
<gene>
    <name evidence="15" type="primary">dapB</name>
    <name evidence="15" type="ORF">EAH88_03815</name>
</gene>
<dbReference type="PANTHER" id="PTHR20836">
    <property type="entry name" value="DIHYDRODIPICOLINATE REDUCTASE"/>
    <property type="match status" value="1"/>
</dbReference>
<feature type="domain" description="Dihydrodipicolinate reductase C-terminal" evidence="14">
    <location>
        <begin position="130"/>
        <end position="255"/>
    </location>
</feature>
<feature type="domain" description="Dihydrodipicolinate reductase N-terminal" evidence="13">
    <location>
        <begin position="4"/>
        <end position="126"/>
    </location>
</feature>
<evidence type="ECO:0000313" key="16">
    <source>
        <dbReference type="Proteomes" id="UP000319486"/>
    </source>
</evidence>
<dbReference type="Gene3D" id="3.30.360.10">
    <property type="entry name" value="Dihydrodipicolinate Reductase, domain 2"/>
    <property type="match status" value="1"/>
</dbReference>
<organism evidence="15 16">
    <name type="scientific">Rhodanobacter glycinis</name>
    <dbReference type="NCBI Taxonomy" id="582702"/>
    <lineage>
        <taxon>Bacteria</taxon>
        <taxon>Pseudomonadati</taxon>
        <taxon>Pseudomonadota</taxon>
        <taxon>Gammaproteobacteria</taxon>
        <taxon>Lysobacterales</taxon>
        <taxon>Rhodanobacteraceae</taxon>
        <taxon>Rhodanobacter</taxon>
    </lineage>
</organism>
<protein>
    <recommendedName>
        <fullName evidence="9 12">4-hydroxy-tetrahydrodipicolinate reductase</fullName>
        <ecNumber evidence="9 12">1.17.1.8</ecNumber>
    </recommendedName>
</protein>
<dbReference type="GO" id="GO:0008839">
    <property type="term" value="F:4-hydroxy-tetrahydrodipicolinate reductase"/>
    <property type="evidence" value="ECO:0007669"/>
    <property type="project" value="UniProtKB-UniRule"/>
</dbReference>
<dbReference type="GO" id="GO:0019877">
    <property type="term" value="P:diaminopimelate biosynthetic process"/>
    <property type="evidence" value="ECO:0007669"/>
    <property type="project" value="UniProtKB-KW"/>
</dbReference>
<comment type="pathway">
    <text evidence="8">Amino-acid biosynthesis; L-lysine biosynthesis via DAP pathway; (S)-tetrahydrodipicolinate from L-aspartate: step 4/4.</text>
</comment>
<dbReference type="EC" id="1.17.1.8" evidence="9 12"/>
<dbReference type="NCBIfam" id="TIGR00036">
    <property type="entry name" value="dapB"/>
    <property type="match status" value="1"/>
</dbReference>
<dbReference type="GO" id="GO:0009089">
    <property type="term" value="P:lysine biosynthetic process via diaminopimelate"/>
    <property type="evidence" value="ECO:0007669"/>
    <property type="project" value="UniProtKB-UniRule"/>
</dbReference>
<dbReference type="EMBL" id="RCZO01000001">
    <property type="protein sequence ID" value="TPG11640.1"/>
    <property type="molecule type" value="Genomic_DNA"/>
</dbReference>
<evidence type="ECO:0000256" key="10">
    <source>
        <dbReference type="ARBA" id="ARBA00049080"/>
    </source>
</evidence>
<keyword evidence="16" id="KW-1185">Reference proteome</keyword>
<evidence type="ECO:0000256" key="5">
    <source>
        <dbReference type="ARBA" id="ARBA00023002"/>
    </source>
</evidence>
<keyword evidence="6" id="KW-0520">NAD</keyword>
<dbReference type="Gene3D" id="3.40.50.720">
    <property type="entry name" value="NAD(P)-binding Rossmann-like Domain"/>
    <property type="match status" value="1"/>
</dbReference>
<evidence type="ECO:0000259" key="13">
    <source>
        <dbReference type="Pfam" id="PF01113"/>
    </source>
</evidence>
<comment type="catalytic activity">
    <reaction evidence="10">
        <text>(S)-2,3,4,5-tetrahydrodipicolinate + NADP(+) + H2O = (2S,4S)-4-hydroxy-2,3,4,5-tetrahydrodipicolinate + NADPH + H(+)</text>
        <dbReference type="Rhea" id="RHEA:35331"/>
        <dbReference type="ChEBI" id="CHEBI:15377"/>
        <dbReference type="ChEBI" id="CHEBI:15378"/>
        <dbReference type="ChEBI" id="CHEBI:16845"/>
        <dbReference type="ChEBI" id="CHEBI:57783"/>
        <dbReference type="ChEBI" id="CHEBI:58349"/>
        <dbReference type="ChEBI" id="CHEBI:67139"/>
        <dbReference type="EC" id="1.17.1.8"/>
    </reaction>
</comment>
<keyword evidence="3" id="KW-0521">NADP</keyword>
<dbReference type="PIRSF" id="PIRSF000161">
    <property type="entry name" value="DHPR"/>
    <property type="match status" value="1"/>
</dbReference>
<accession>A0A502CG85</accession>
<evidence type="ECO:0000256" key="1">
    <source>
        <dbReference type="ARBA" id="ARBA00006642"/>
    </source>
</evidence>
<dbReference type="CDD" id="cd02274">
    <property type="entry name" value="DHDPR_N"/>
    <property type="match status" value="1"/>
</dbReference>
<evidence type="ECO:0000256" key="8">
    <source>
        <dbReference type="ARBA" id="ARBA00037922"/>
    </source>
</evidence>
<dbReference type="InterPro" id="IPR023940">
    <property type="entry name" value="DHDPR_bac"/>
</dbReference>
<dbReference type="PANTHER" id="PTHR20836:SF0">
    <property type="entry name" value="4-HYDROXY-TETRAHYDRODIPICOLINATE REDUCTASE 1, CHLOROPLASTIC-RELATED"/>
    <property type="match status" value="1"/>
</dbReference>